<sequence length="389" mass="40917">MPRTSKKNTTDQQVGSSQATDASPAPAATTAATSAKPEAGAAKTGPARKRKRTRHGKSKDDEGQAVTATAEKTPEVTSAPVTTSPAKSAASASASTNGQTGGTKRKRTRRRNRRTTAAASESDDSSSSDSSSDDEEPPKKPVVTAARSLSSSSSSSSSSDESSDSDLDSNGKQSKPASRREAPKPTAAQPTGDQLGPVPDTLQPTLSEQTRRGLAYAQQFARDRTSWKFQKQRQNWLLRHALDIDTDSITPSSEGDTANGNAQPGKDGEDDDDDGPVRIPRAYSRVLAWYFANMLGGAKVRVIADLREAANATVIEDETKLVESSASSDAARPGSFSLGNLAMQKEAQEQKDADAAAGGDAGPKVPDQSEIKRKKEAARELLSLMGETV</sequence>
<comment type="caution">
    <text evidence="3">The sequence shown here is derived from an EMBL/GenBank/DDBJ whole genome shotgun (WGS) entry which is preliminary data.</text>
</comment>
<feature type="region of interest" description="Disordered" evidence="1">
    <location>
        <begin position="247"/>
        <end position="278"/>
    </location>
</feature>
<dbReference type="PANTHER" id="PTHR22306">
    <property type="entry name" value="CHROMOSOME 7 OPEN READING FRAME 50"/>
    <property type="match status" value="1"/>
</dbReference>
<proteinExistence type="predicted"/>
<reference evidence="3" key="1">
    <citation type="journal article" date="2023" name="PhytoFront">
        <title>Draft Genome Resources of Seven Strains of Tilletia horrida, Causal Agent of Kernel Smut of Rice.</title>
        <authorList>
            <person name="Khanal S."/>
            <person name="Antony Babu S."/>
            <person name="Zhou X.G."/>
        </authorList>
    </citation>
    <scope>NUCLEOTIDE SEQUENCE</scope>
    <source>
        <strain evidence="3">TX6</strain>
    </source>
</reference>
<evidence type="ECO:0000313" key="3">
    <source>
        <dbReference type="EMBL" id="KAK0555009.1"/>
    </source>
</evidence>
<feature type="compositionally biased region" description="Low complexity" evidence="1">
    <location>
        <begin position="16"/>
        <end position="39"/>
    </location>
</feature>
<evidence type="ECO:0000259" key="2">
    <source>
        <dbReference type="Pfam" id="PF10180"/>
    </source>
</evidence>
<name>A0AAN6GS38_9BASI</name>
<feature type="compositionally biased region" description="Polar residues" evidence="1">
    <location>
        <begin position="247"/>
        <end position="262"/>
    </location>
</feature>
<feature type="domain" description="WKF" evidence="2">
    <location>
        <begin position="215"/>
        <end position="245"/>
    </location>
</feature>
<evidence type="ECO:0000256" key="1">
    <source>
        <dbReference type="SAM" id="MobiDB-lite"/>
    </source>
</evidence>
<feature type="compositionally biased region" description="Low complexity" evidence="1">
    <location>
        <begin position="148"/>
        <end position="160"/>
    </location>
</feature>
<dbReference type="InterPro" id="IPR019327">
    <property type="entry name" value="WKF"/>
</dbReference>
<dbReference type="AlphaFoldDB" id="A0AAN6GS38"/>
<dbReference type="Pfam" id="PF10180">
    <property type="entry name" value="WKF"/>
    <property type="match status" value="1"/>
</dbReference>
<dbReference type="Proteomes" id="UP001176517">
    <property type="component" value="Unassembled WGS sequence"/>
</dbReference>
<keyword evidence="4" id="KW-1185">Reference proteome</keyword>
<feature type="compositionally biased region" description="Basic residues" evidence="1">
    <location>
        <begin position="46"/>
        <end position="57"/>
    </location>
</feature>
<evidence type="ECO:0000313" key="4">
    <source>
        <dbReference type="Proteomes" id="UP001176517"/>
    </source>
</evidence>
<accession>A0AAN6GS38</accession>
<feature type="compositionally biased region" description="Basic residues" evidence="1">
    <location>
        <begin position="103"/>
        <end position="114"/>
    </location>
</feature>
<gene>
    <name evidence="3" type="ORF">OC846_001866</name>
</gene>
<feature type="region of interest" description="Disordered" evidence="1">
    <location>
        <begin position="320"/>
        <end position="373"/>
    </location>
</feature>
<dbReference type="PANTHER" id="PTHR22306:SF2">
    <property type="entry name" value="CHROMOSOME 7 OPEN READING FRAME 50"/>
    <property type="match status" value="1"/>
</dbReference>
<feature type="compositionally biased region" description="Acidic residues" evidence="1">
    <location>
        <begin position="121"/>
        <end position="136"/>
    </location>
</feature>
<feature type="region of interest" description="Disordered" evidence="1">
    <location>
        <begin position="1"/>
        <end position="214"/>
    </location>
</feature>
<feature type="compositionally biased region" description="Low complexity" evidence="1">
    <location>
        <begin position="77"/>
        <end position="98"/>
    </location>
</feature>
<organism evidence="3 4">
    <name type="scientific">Tilletia horrida</name>
    <dbReference type="NCBI Taxonomy" id="155126"/>
    <lineage>
        <taxon>Eukaryota</taxon>
        <taxon>Fungi</taxon>
        <taxon>Dikarya</taxon>
        <taxon>Basidiomycota</taxon>
        <taxon>Ustilaginomycotina</taxon>
        <taxon>Exobasidiomycetes</taxon>
        <taxon>Tilletiales</taxon>
        <taxon>Tilletiaceae</taxon>
        <taxon>Tilletia</taxon>
    </lineage>
</organism>
<dbReference type="EMBL" id="JAPDMZ010000031">
    <property type="protein sequence ID" value="KAK0555009.1"/>
    <property type="molecule type" value="Genomic_DNA"/>
</dbReference>
<protein>
    <recommendedName>
        <fullName evidence="2">WKF domain-containing protein</fullName>
    </recommendedName>
</protein>